<evidence type="ECO:0000256" key="1">
    <source>
        <dbReference type="SAM" id="MobiDB-lite"/>
    </source>
</evidence>
<dbReference type="Gene3D" id="1.25.50.20">
    <property type="match status" value="1"/>
</dbReference>
<dbReference type="PANTHER" id="PTHR11533">
    <property type="entry name" value="PROTEASE M1 ZINC METALLOPROTEASE"/>
    <property type="match status" value="1"/>
</dbReference>
<dbReference type="GO" id="GO:0006508">
    <property type="term" value="P:proteolysis"/>
    <property type="evidence" value="ECO:0007669"/>
    <property type="project" value="TreeGrafter"/>
</dbReference>
<proteinExistence type="predicted"/>
<dbReference type="InterPro" id="IPR014782">
    <property type="entry name" value="Peptidase_M1_dom"/>
</dbReference>
<evidence type="ECO:0000313" key="3">
    <source>
        <dbReference type="EMBL" id="RCN33347.1"/>
    </source>
</evidence>
<feature type="compositionally biased region" description="Basic residues" evidence="1">
    <location>
        <begin position="288"/>
        <end position="303"/>
    </location>
</feature>
<dbReference type="EMBL" id="JOJR01000936">
    <property type="protein sequence ID" value="RCN33347.1"/>
    <property type="molecule type" value="Genomic_DNA"/>
</dbReference>
<dbReference type="Gene3D" id="1.10.390.10">
    <property type="entry name" value="Neutral Protease Domain 2"/>
    <property type="match status" value="1"/>
</dbReference>
<dbReference type="GO" id="GO:0008270">
    <property type="term" value="F:zinc ion binding"/>
    <property type="evidence" value="ECO:0007669"/>
    <property type="project" value="InterPro"/>
</dbReference>
<name>A0A368FSY5_ANCCA</name>
<dbReference type="InterPro" id="IPR027268">
    <property type="entry name" value="Peptidase_M4/M1_CTD_sf"/>
</dbReference>
<dbReference type="GO" id="GO:0043171">
    <property type="term" value="P:peptide catabolic process"/>
    <property type="evidence" value="ECO:0007669"/>
    <property type="project" value="TreeGrafter"/>
</dbReference>
<dbReference type="PANTHER" id="PTHR11533:SF21">
    <property type="entry name" value="AMINOPEPTIDASE"/>
    <property type="match status" value="1"/>
</dbReference>
<organism evidence="3 4">
    <name type="scientific">Ancylostoma caninum</name>
    <name type="common">Dog hookworm</name>
    <dbReference type="NCBI Taxonomy" id="29170"/>
    <lineage>
        <taxon>Eukaryota</taxon>
        <taxon>Metazoa</taxon>
        <taxon>Ecdysozoa</taxon>
        <taxon>Nematoda</taxon>
        <taxon>Chromadorea</taxon>
        <taxon>Rhabditida</taxon>
        <taxon>Rhabditina</taxon>
        <taxon>Rhabditomorpha</taxon>
        <taxon>Strongyloidea</taxon>
        <taxon>Ancylostomatidae</taxon>
        <taxon>Ancylostomatinae</taxon>
        <taxon>Ancylostoma</taxon>
    </lineage>
</organism>
<dbReference type="InterPro" id="IPR050344">
    <property type="entry name" value="Peptidase_M1_aminopeptidases"/>
</dbReference>
<feature type="region of interest" description="Disordered" evidence="1">
    <location>
        <begin position="243"/>
        <end position="329"/>
    </location>
</feature>
<protein>
    <recommendedName>
        <fullName evidence="2">Peptidase M1 membrane alanine aminopeptidase domain-containing protein</fullName>
    </recommendedName>
</protein>
<dbReference type="Gene3D" id="2.60.40.1910">
    <property type="match status" value="1"/>
</dbReference>
<dbReference type="GO" id="GO:0005615">
    <property type="term" value="C:extracellular space"/>
    <property type="evidence" value="ECO:0007669"/>
    <property type="project" value="TreeGrafter"/>
</dbReference>
<dbReference type="Proteomes" id="UP000252519">
    <property type="component" value="Unassembled WGS sequence"/>
</dbReference>
<dbReference type="OrthoDB" id="510539at2759"/>
<dbReference type="GO" id="GO:0016020">
    <property type="term" value="C:membrane"/>
    <property type="evidence" value="ECO:0007669"/>
    <property type="project" value="TreeGrafter"/>
</dbReference>
<sequence>MDFIAARSFPVGGMENWGLIVFDKQSLLLDSSLEDSLNMTVDRLYHEYRIEKIITHEIAHQWFGNLVTMRDWSDLWLNEGFATYMVYQLLEQEHPKLTENEYLTRLCQLVRRQSTLDRPALVRPLTTEQEVEQSFHGTHLYTKGCVMVNMIRDLVSDFEFRSGVRRYLRKNAYRSVSRQELWESMPAYADHGAEQQRLSDVMEGWLVNEGIPELSIIRNYHNDMITVTQRRCDDHYHKAFLKDSDNELKNDPNGLRTTRSRRDDDQGTTPFNDALFEYLPTDNVEPAKKKRKHGRRKAKKHRTTATPPSSSISIDARREELRKPRHTPKPSDLWSIPFSYTFGSVKSTEGQVVRQFWLKNRSVSFVDVELTPSQAVLANPSWVYPYRVNYDITNWKMIARLLHQNYLEIPAKSRMQILVDAETFLAHSDLPQLFVYILGYLADETDLGVSLIGMNAIHRLFDSFRGVNLPELQLYLAPAVAQLDRLLDESQTDTELAALWLIDPTRLSKLYHLRCMTNLPTCDHQAQARRWMLFPNSLHDDVHKQVTAVCHYFFTHNVTREESLLEAQLKSRGSLWSTAVQLAACSHADRVIRLAAKQIVATKNAAIFASTLQSDFSLHYNAKFRKALWTQIGKMTMEERRLLFSVDEAKPQPASRIIVHSIRTLDELNQVRSLVNDWGPKMSKHLEYIERHLRWKTRVSQTSLKEFFSNHATI</sequence>
<feature type="domain" description="Peptidase M1 membrane alanine aminopeptidase" evidence="2">
    <location>
        <begin position="1"/>
        <end position="205"/>
    </location>
</feature>
<evidence type="ECO:0000259" key="2">
    <source>
        <dbReference type="Pfam" id="PF01433"/>
    </source>
</evidence>
<comment type="caution">
    <text evidence="3">The sequence shown here is derived from an EMBL/GenBank/DDBJ whole genome shotgun (WGS) entry which is preliminary data.</text>
</comment>
<keyword evidence="4" id="KW-1185">Reference proteome</keyword>
<feature type="compositionally biased region" description="Low complexity" evidence="1">
    <location>
        <begin position="304"/>
        <end position="314"/>
    </location>
</feature>
<dbReference type="AlphaFoldDB" id="A0A368FSY5"/>
<accession>A0A368FSY5</accession>
<dbReference type="SUPFAM" id="SSF55486">
    <property type="entry name" value="Metalloproteases ('zincins'), catalytic domain"/>
    <property type="match status" value="1"/>
</dbReference>
<dbReference type="Pfam" id="PF01433">
    <property type="entry name" value="Peptidase_M1"/>
    <property type="match status" value="1"/>
</dbReference>
<gene>
    <name evidence="3" type="ORF">ANCCAN_20827</name>
</gene>
<evidence type="ECO:0000313" key="4">
    <source>
        <dbReference type="Proteomes" id="UP000252519"/>
    </source>
</evidence>
<dbReference type="STRING" id="29170.A0A368FSY5"/>
<dbReference type="GO" id="GO:0042277">
    <property type="term" value="F:peptide binding"/>
    <property type="evidence" value="ECO:0007669"/>
    <property type="project" value="TreeGrafter"/>
</dbReference>
<reference evidence="3 4" key="1">
    <citation type="submission" date="2014-10" db="EMBL/GenBank/DDBJ databases">
        <title>Draft genome of the hookworm Ancylostoma caninum.</title>
        <authorList>
            <person name="Mitreva M."/>
        </authorList>
    </citation>
    <scope>NUCLEOTIDE SEQUENCE [LARGE SCALE GENOMIC DNA]</scope>
    <source>
        <strain evidence="3 4">Baltimore</strain>
    </source>
</reference>
<dbReference type="GO" id="GO:0070006">
    <property type="term" value="F:metalloaminopeptidase activity"/>
    <property type="evidence" value="ECO:0007669"/>
    <property type="project" value="TreeGrafter"/>
</dbReference>
<dbReference type="GO" id="GO:0005737">
    <property type="term" value="C:cytoplasm"/>
    <property type="evidence" value="ECO:0007669"/>
    <property type="project" value="TreeGrafter"/>
</dbReference>